<dbReference type="GO" id="GO:0005940">
    <property type="term" value="C:septin ring"/>
    <property type="evidence" value="ECO:0007669"/>
    <property type="project" value="InterPro"/>
</dbReference>
<feature type="topological domain" description="Extracellular" evidence="6">
    <location>
        <begin position="1"/>
        <end position="3"/>
    </location>
</feature>
<keyword evidence="3 6" id="KW-0175">Coiled coil</keyword>
<keyword evidence="6" id="KW-1003">Cell membrane</keyword>
<keyword evidence="4 6" id="KW-0472">Membrane</keyword>
<feature type="coiled-coil region" evidence="6">
    <location>
        <begin position="456"/>
        <end position="490"/>
    </location>
</feature>
<keyword evidence="6" id="KW-0131">Cell cycle</keyword>
<feature type="transmembrane region" description="Helical" evidence="7">
    <location>
        <begin position="6"/>
        <end position="27"/>
    </location>
</feature>
<dbReference type="NCBIfam" id="NF003409">
    <property type="entry name" value="PRK04778.1-3"/>
    <property type="match status" value="1"/>
</dbReference>
<evidence type="ECO:0000256" key="2">
    <source>
        <dbReference type="ARBA" id="ARBA00022989"/>
    </source>
</evidence>
<keyword evidence="1 6" id="KW-0812">Transmembrane</keyword>
<sequence>MLGILIAIIVIVGVAYLAVVIYQHLLLQKVRLVEKKNKNIQGESLRKALEKVGRTKLSGKSLEQFQDDRDRYHEIHDKSFDVVDRLIQDIERDSRSLNFLKTRQEYLHANRVVREITTSIKDIKSNLGQLSKLSQHQHKALVSYNDKLRKIHKSLLTKNYIYGPSVNKIQDYLDYVKSLYNNFVKLAENGDHDSAEEALKKLETNTSTLSLYMKSVPALYKDLATIYPKQVSEIKHGLSYMLNSGYQFPEQDLKGAVKYVEAKVKKTVGILKGLNINQVKSNCHQIETMINQLYDAMAREIKAKRQVNNDVDVISEYIEHAQKQNYVLMTELRRLSQNYDLNHNEIQTTKKLSHQLAHIDAVHHKDMDAMASNSVIYSDALDHQKKAEKQLGNIETQQRKINDSVYDLNREESSARDSISKFGLTLHNINRKVSRLNLPGLPKSYIDYYNIVFNEMKHLSDKINQVKISMDDINKRLVTIRTDMSKLREKTNDLIDDAALSEQLMQYSNRYRNSYANVAHANKEARALFENEYNYHDSLSTISSAIDKVEPGASKRIEKEYYKHNK</sequence>
<keyword evidence="2 6" id="KW-1133">Transmembrane helix</keyword>
<gene>
    <name evidence="6 8" type="primary">ezrA</name>
    <name evidence="8" type="ORF">ELX58_06510</name>
</gene>
<dbReference type="AlphaFoldDB" id="A0A4P6ZLM4"/>
<evidence type="ECO:0000256" key="1">
    <source>
        <dbReference type="ARBA" id="ARBA00022692"/>
    </source>
</evidence>
<organism evidence="8 9">
    <name type="scientific">Acetilactobacillus jinshanensis</name>
    <dbReference type="NCBI Taxonomy" id="1720083"/>
    <lineage>
        <taxon>Bacteria</taxon>
        <taxon>Bacillati</taxon>
        <taxon>Bacillota</taxon>
        <taxon>Bacilli</taxon>
        <taxon>Lactobacillales</taxon>
        <taxon>Lactobacillaceae</taxon>
        <taxon>Acetilactobacillus</taxon>
    </lineage>
</organism>
<comment type="similarity">
    <text evidence="6">Belongs to the EzrA family.</text>
</comment>
<evidence type="ECO:0000256" key="7">
    <source>
        <dbReference type="SAM" id="Phobius"/>
    </source>
</evidence>
<evidence type="ECO:0000256" key="6">
    <source>
        <dbReference type="HAMAP-Rule" id="MF_00728"/>
    </source>
</evidence>
<dbReference type="RefSeq" id="WP_133442313.1">
    <property type="nucleotide sequence ID" value="NZ_CP034726.1"/>
</dbReference>
<dbReference type="InterPro" id="IPR010379">
    <property type="entry name" value="EzrA"/>
</dbReference>
<proteinExistence type="inferred from homology"/>
<protein>
    <recommendedName>
        <fullName evidence="6">Septation ring formation regulator EzrA</fullName>
    </recommendedName>
</protein>
<dbReference type="HAMAP" id="MF_00728">
    <property type="entry name" value="EzrA"/>
    <property type="match status" value="1"/>
</dbReference>
<keyword evidence="6" id="KW-0132">Cell division</keyword>
<accession>A0A4P6ZLM4</accession>
<evidence type="ECO:0000256" key="3">
    <source>
        <dbReference type="ARBA" id="ARBA00023054"/>
    </source>
</evidence>
<comment type="function">
    <text evidence="6">Negative regulator of FtsZ ring formation; modulates the frequency and position of FtsZ ring formation. Inhibits FtsZ ring formation at polar sites. Interacts either with FtsZ or with one of its binding partners to promote depolymerization.</text>
</comment>
<evidence type="ECO:0000256" key="4">
    <source>
        <dbReference type="ARBA" id="ARBA00023136"/>
    </source>
</evidence>
<dbReference type="KEGG" id="lji:ELX58_06510"/>
<dbReference type="EMBL" id="CP034726">
    <property type="protein sequence ID" value="QBP18755.1"/>
    <property type="molecule type" value="Genomic_DNA"/>
</dbReference>
<dbReference type="GO" id="GO:0000921">
    <property type="term" value="P:septin ring assembly"/>
    <property type="evidence" value="ECO:0007669"/>
    <property type="project" value="InterPro"/>
</dbReference>
<dbReference type="Proteomes" id="UP000294321">
    <property type="component" value="Chromosome"/>
</dbReference>
<evidence type="ECO:0000313" key="9">
    <source>
        <dbReference type="Proteomes" id="UP000294321"/>
    </source>
</evidence>
<comment type="subcellular location">
    <subcellularLocation>
        <location evidence="6">Cell membrane</location>
        <topology evidence="6">Single-pass membrane protein</topology>
    </subcellularLocation>
    <text evidence="6">Colocalized with FtsZ to the nascent septal site.</text>
</comment>
<keyword evidence="9" id="KW-1185">Reference proteome</keyword>
<evidence type="ECO:0000256" key="5">
    <source>
        <dbReference type="ARBA" id="ARBA00023210"/>
    </source>
</evidence>
<dbReference type="GO" id="GO:0000917">
    <property type="term" value="P:division septum assembly"/>
    <property type="evidence" value="ECO:0007669"/>
    <property type="project" value="UniProtKB-KW"/>
</dbReference>
<dbReference type="GO" id="GO:0005886">
    <property type="term" value="C:plasma membrane"/>
    <property type="evidence" value="ECO:0007669"/>
    <property type="project" value="UniProtKB-SubCell"/>
</dbReference>
<name>A0A4P6ZLM4_9LACO</name>
<reference evidence="9" key="1">
    <citation type="submission" date="2018-12" db="EMBL/GenBank/DDBJ databases">
        <title>A new species of lactobacillus.</title>
        <authorList>
            <person name="Jian Y."/>
            <person name="Xin L."/>
            <person name="Hong Z.J."/>
            <person name="Ming L.Z."/>
            <person name="Hong X.Z."/>
        </authorList>
    </citation>
    <scope>NUCLEOTIDE SEQUENCE [LARGE SCALE GENOMIC DNA]</scope>
    <source>
        <strain evidence="9">HSLZ-75</strain>
    </source>
</reference>
<dbReference type="Pfam" id="PF06160">
    <property type="entry name" value="EzrA"/>
    <property type="match status" value="1"/>
</dbReference>
<keyword evidence="5 6" id="KW-0717">Septation</keyword>
<evidence type="ECO:0000313" key="8">
    <source>
        <dbReference type="EMBL" id="QBP18755.1"/>
    </source>
</evidence>
<dbReference type="OrthoDB" id="1654473at2"/>
<feature type="topological domain" description="Cytoplasmic" evidence="6">
    <location>
        <begin position="23"/>
        <end position="566"/>
    </location>
</feature>